<name>A0ACC0YCM7_9ROSI</name>
<organism evidence="1 2">
    <name type="scientific">Pistacia integerrima</name>
    <dbReference type="NCBI Taxonomy" id="434235"/>
    <lineage>
        <taxon>Eukaryota</taxon>
        <taxon>Viridiplantae</taxon>
        <taxon>Streptophyta</taxon>
        <taxon>Embryophyta</taxon>
        <taxon>Tracheophyta</taxon>
        <taxon>Spermatophyta</taxon>
        <taxon>Magnoliopsida</taxon>
        <taxon>eudicotyledons</taxon>
        <taxon>Gunneridae</taxon>
        <taxon>Pentapetalae</taxon>
        <taxon>rosids</taxon>
        <taxon>malvids</taxon>
        <taxon>Sapindales</taxon>
        <taxon>Anacardiaceae</taxon>
        <taxon>Pistacia</taxon>
    </lineage>
</organism>
<protein>
    <submittedName>
        <fullName evidence="1">Uncharacterized protein</fullName>
    </submittedName>
</protein>
<evidence type="ECO:0000313" key="1">
    <source>
        <dbReference type="EMBL" id="KAJ0031798.1"/>
    </source>
</evidence>
<comment type="caution">
    <text evidence="1">The sequence shown here is derived from an EMBL/GenBank/DDBJ whole genome shotgun (WGS) entry which is preliminary data.</text>
</comment>
<evidence type="ECO:0000313" key="2">
    <source>
        <dbReference type="Proteomes" id="UP001163603"/>
    </source>
</evidence>
<sequence>MPSGEVVDPPHSLKPIEECALDEGLQIEGDLPEKVVSYEGVFYNYFSLGVTY</sequence>
<reference evidence="2" key="1">
    <citation type="journal article" date="2023" name="G3 (Bethesda)">
        <title>Genome assembly and association tests identify interacting loci associated with vigor, precocity, and sex in interspecific pistachio rootstocks.</title>
        <authorList>
            <person name="Palmer W."/>
            <person name="Jacygrad E."/>
            <person name="Sagayaradj S."/>
            <person name="Cavanaugh K."/>
            <person name="Han R."/>
            <person name="Bertier L."/>
            <person name="Beede B."/>
            <person name="Kafkas S."/>
            <person name="Golino D."/>
            <person name="Preece J."/>
            <person name="Michelmore R."/>
        </authorList>
    </citation>
    <scope>NUCLEOTIDE SEQUENCE [LARGE SCALE GENOMIC DNA]</scope>
</reference>
<dbReference type="Proteomes" id="UP001163603">
    <property type="component" value="Chromosome 8"/>
</dbReference>
<accession>A0ACC0YCM7</accession>
<keyword evidence="2" id="KW-1185">Reference proteome</keyword>
<dbReference type="EMBL" id="CM047743">
    <property type="protein sequence ID" value="KAJ0031798.1"/>
    <property type="molecule type" value="Genomic_DNA"/>
</dbReference>
<proteinExistence type="predicted"/>
<gene>
    <name evidence="1" type="ORF">Pint_14238</name>
</gene>